<organism evidence="1 2">
    <name type="scientific">Champsocephalus esox</name>
    <name type="common">pike icefish</name>
    <dbReference type="NCBI Taxonomy" id="159716"/>
    <lineage>
        <taxon>Eukaryota</taxon>
        <taxon>Metazoa</taxon>
        <taxon>Chordata</taxon>
        <taxon>Craniata</taxon>
        <taxon>Vertebrata</taxon>
        <taxon>Euteleostomi</taxon>
        <taxon>Actinopterygii</taxon>
        <taxon>Neopterygii</taxon>
        <taxon>Teleostei</taxon>
        <taxon>Neoteleostei</taxon>
        <taxon>Acanthomorphata</taxon>
        <taxon>Eupercaria</taxon>
        <taxon>Perciformes</taxon>
        <taxon>Notothenioidei</taxon>
        <taxon>Channichthyidae</taxon>
        <taxon>Champsocephalus</taxon>
    </lineage>
</organism>
<comment type="caution">
    <text evidence="1">The sequence shown here is derived from an EMBL/GenBank/DDBJ whole genome shotgun (WGS) entry which is preliminary data.</text>
</comment>
<gene>
    <name evidence="1" type="ORF">CesoFtcFv8_001340</name>
</gene>
<reference evidence="1 2" key="1">
    <citation type="journal article" date="2023" name="Mol. Biol. Evol.">
        <title>Genomics of Secondarily Temperate Adaptation in the Only Non-Antarctic Icefish.</title>
        <authorList>
            <person name="Rivera-Colon A.G."/>
            <person name="Rayamajhi N."/>
            <person name="Minhas B.F."/>
            <person name="Madrigal G."/>
            <person name="Bilyk K.T."/>
            <person name="Yoon V."/>
            <person name="Hune M."/>
            <person name="Gregory S."/>
            <person name="Cheng C.H.C."/>
            <person name="Catchen J.M."/>
        </authorList>
    </citation>
    <scope>NUCLEOTIDE SEQUENCE [LARGE SCALE GENOMIC DNA]</scope>
    <source>
        <strain evidence="1">JC2023a</strain>
    </source>
</reference>
<keyword evidence="2" id="KW-1185">Reference proteome</keyword>
<protein>
    <submittedName>
        <fullName evidence="1">Uncharacterized protein</fullName>
    </submittedName>
</protein>
<sequence length="115" mass="12356">MPRAVVNDVLKRGSEGVGEGRGLSVTGPRSAGQRLPSAGLQYCFWPAGGRVGVRGWALFTHCPGRVQGLSSLLTQMLAEQEVFFFRPDGRCQCDSVSRLMMALSGGSWIPPRSFG</sequence>
<dbReference type="Proteomes" id="UP001335648">
    <property type="component" value="Unassembled WGS sequence"/>
</dbReference>
<dbReference type="AlphaFoldDB" id="A0AAN8DDP9"/>
<evidence type="ECO:0000313" key="2">
    <source>
        <dbReference type="Proteomes" id="UP001335648"/>
    </source>
</evidence>
<accession>A0AAN8DDP9</accession>
<proteinExistence type="predicted"/>
<name>A0AAN8DDP9_9TELE</name>
<dbReference type="EMBL" id="JAULUE010002046">
    <property type="protein sequence ID" value="KAK5915778.1"/>
    <property type="molecule type" value="Genomic_DNA"/>
</dbReference>
<evidence type="ECO:0000313" key="1">
    <source>
        <dbReference type="EMBL" id="KAK5915778.1"/>
    </source>
</evidence>